<evidence type="ECO:0000256" key="3">
    <source>
        <dbReference type="ARBA" id="ARBA00022946"/>
    </source>
</evidence>
<keyword evidence="3" id="KW-0809">Transit peptide</keyword>
<protein>
    <submittedName>
        <fullName evidence="7">28S ribosomal protein S24-like protein</fullName>
    </submittedName>
</protein>
<evidence type="ECO:0000313" key="9">
    <source>
        <dbReference type="Proteomes" id="UP000285301"/>
    </source>
</evidence>
<comment type="caution">
    <text evidence="7">The sequence shown here is derived from an EMBL/GenBank/DDBJ whole genome shotgun (WGS) entry which is preliminary data.</text>
</comment>
<keyword evidence="4 7" id="KW-0689">Ribosomal protein</keyword>
<evidence type="ECO:0000256" key="2">
    <source>
        <dbReference type="ARBA" id="ARBA00010761"/>
    </source>
</evidence>
<dbReference type="EMBL" id="NCKU01000339">
    <property type="protein sequence ID" value="RWS15923.1"/>
    <property type="molecule type" value="Genomic_DNA"/>
</dbReference>
<evidence type="ECO:0000256" key="1">
    <source>
        <dbReference type="ARBA" id="ARBA00004173"/>
    </source>
</evidence>
<dbReference type="STRING" id="1965070.A0A443RKG4"/>
<dbReference type="PANTHER" id="PTHR21244">
    <property type="entry name" value="MITOCHONDRIAL 28S RIBOSOMAL PROTEIN S24"/>
    <property type="match status" value="1"/>
</dbReference>
<comment type="similarity">
    <text evidence="2">Belongs to the universal ribosomal protein uS3 family.</text>
</comment>
<reference evidence="7" key="2">
    <citation type="submission" date="2018-11" db="EMBL/GenBank/DDBJ databases">
        <title>Trombidioid mite genomics.</title>
        <authorList>
            <person name="Dong X."/>
        </authorList>
    </citation>
    <scope>NUCLEOTIDE SEQUENCE</scope>
    <source>
        <strain evidence="7">UoL-WK</strain>
    </source>
</reference>
<evidence type="ECO:0000313" key="7">
    <source>
        <dbReference type="EMBL" id="RWS15750.1"/>
    </source>
</evidence>
<evidence type="ECO:0000313" key="8">
    <source>
        <dbReference type="EMBL" id="RWS15923.1"/>
    </source>
</evidence>
<evidence type="ECO:0000256" key="5">
    <source>
        <dbReference type="ARBA" id="ARBA00023128"/>
    </source>
</evidence>
<evidence type="ECO:0000256" key="4">
    <source>
        <dbReference type="ARBA" id="ARBA00022980"/>
    </source>
</evidence>
<dbReference type="GO" id="GO:1990904">
    <property type="term" value="C:ribonucleoprotein complex"/>
    <property type="evidence" value="ECO:0007669"/>
    <property type="project" value="UniProtKB-KW"/>
</dbReference>
<evidence type="ECO:0000256" key="6">
    <source>
        <dbReference type="ARBA" id="ARBA00023274"/>
    </source>
</evidence>
<comment type="subcellular location">
    <subcellularLocation>
        <location evidence="1">Mitochondrion</location>
    </subcellularLocation>
</comment>
<organism evidence="7 9">
    <name type="scientific">Dinothrombium tinctorium</name>
    <dbReference type="NCBI Taxonomy" id="1965070"/>
    <lineage>
        <taxon>Eukaryota</taxon>
        <taxon>Metazoa</taxon>
        <taxon>Ecdysozoa</taxon>
        <taxon>Arthropoda</taxon>
        <taxon>Chelicerata</taxon>
        <taxon>Arachnida</taxon>
        <taxon>Acari</taxon>
        <taxon>Acariformes</taxon>
        <taxon>Trombidiformes</taxon>
        <taxon>Prostigmata</taxon>
        <taxon>Anystina</taxon>
        <taxon>Parasitengona</taxon>
        <taxon>Trombidioidea</taxon>
        <taxon>Trombidiidae</taxon>
        <taxon>Dinothrombium</taxon>
    </lineage>
</organism>
<dbReference type="EMBL" id="NCKU01000372">
    <property type="protein sequence ID" value="RWS15750.1"/>
    <property type="molecule type" value="Genomic_DNA"/>
</dbReference>
<dbReference type="Proteomes" id="UP000285301">
    <property type="component" value="Unassembled WGS sequence"/>
</dbReference>
<dbReference type="InterPro" id="IPR026146">
    <property type="entry name" value="Ribosomal_uS3m"/>
</dbReference>
<gene>
    <name evidence="8" type="ORF">B4U79_08224</name>
    <name evidence="7" type="ORF">B4U79_11731</name>
</gene>
<dbReference type="GO" id="GO:0005840">
    <property type="term" value="C:ribosome"/>
    <property type="evidence" value="ECO:0007669"/>
    <property type="project" value="UniProtKB-KW"/>
</dbReference>
<accession>A0A443RKG4</accession>
<reference evidence="7 9" key="1">
    <citation type="journal article" date="2018" name="Gigascience">
        <title>Genomes of trombidid mites reveal novel predicted allergens and laterally-transferred genes associated with secondary metabolism.</title>
        <authorList>
            <person name="Dong X."/>
            <person name="Chaisiri K."/>
            <person name="Xia D."/>
            <person name="Armstrong S.D."/>
            <person name="Fang Y."/>
            <person name="Donnelly M.J."/>
            <person name="Kadowaki T."/>
            <person name="McGarry J.W."/>
            <person name="Darby A.C."/>
            <person name="Makepeace B.L."/>
        </authorList>
    </citation>
    <scope>NUCLEOTIDE SEQUENCE [LARGE SCALE GENOMIC DNA]</scope>
    <source>
        <strain evidence="7">UoL-WK</strain>
    </source>
</reference>
<keyword evidence="9" id="KW-1185">Reference proteome</keyword>
<dbReference type="Pfam" id="PF14955">
    <property type="entry name" value="MRP-S24"/>
    <property type="match status" value="1"/>
</dbReference>
<name>A0A443RKG4_9ACAR</name>
<dbReference type="AlphaFoldDB" id="A0A443RKG4"/>
<sequence>MYKIGFTKTWNSWNTSNLLDGLRKSETAVEDLFIRKFISGTWHRLFASEVIIKRRANTIIIGGIVVRSILPRKMYFLIGFTEELLSYVLKCNVKMEIQTVESKEELIVKYV</sequence>
<dbReference type="OrthoDB" id="5950413at2759"/>
<dbReference type="GO" id="GO:0005739">
    <property type="term" value="C:mitochondrion"/>
    <property type="evidence" value="ECO:0007669"/>
    <property type="project" value="UniProtKB-SubCell"/>
</dbReference>
<dbReference type="GO" id="GO:0006412">
    <property type="term" value="P:translation"/>
    <property type="evidence" value="ECO:0007669"/>
    <property type="project" value="TreeGrafter"/>
</dbReference>
<keyword evidence="6" id="KW-0687">Ribonucleoprotein</keyword>
<dbReference type="PANTHER" id="PTHR21244:SF1">
    <property type="entry name" value="SMALL RIBOSOMAL SUBUNIT PROTEIN US3M"/>
    <property type="match status" value="1"/>
</dbReference>
<proteinExistence type="inferred from homology"/>
<keyword evidence="5" id="KW-0496">Mitochondrion</keyword>